<dbReference type="SMART" id="SM00421">
    <property type="entry name" value="HTH_LUXR"/>
    <property type="match status" value="1"/>
</dbReference>
<dbReference type="InterPro" id="IPR036388">
    <property type="entry name" value="WH-like_DNA-bd_sf"/>
</dbReference>
<dbReference type="Pfam" id="PF25873">
    <property type="entry name" value="WHD_MalT"/>
    <property type="match status" value="1"/>
</dbReference>
<evidence type="ECO:0000313" key="3">
    <source>
        <dbReference type="Proteomes" id="UP000820669"/>
    </source>
</evidence>
<dbReference type="InterPro" id="IPR000792">
    <property type="entry name" value="Tscrpt_reg_LuxR_C"/>
</dbReference>
<dbReference type="EMBL" id="JAAXLA010000008">
    <property type="protein sequence ID" value="NMH96994.1"/>
    <property type="molecule type" value="Genomic_DNA"/>
</dbReference>
<reference evidence="2 3" key="1">
    <citation type="submission" date="2020-04" db="EMBL/GenBank/DDBJ databases">
        <authorList>
            <person name="Klaysubun C."/>
            <person name="Duangmal K."/>
            <person name="Lipun K."/>
        </authorList>
    </citation>
    <scope>NUCLEOTIDE SEQUENCE [LARGE SCALE GENOMIC DNA]</scope>
    <source>
        <strain evidence="2 3">K10HN5</strain>
    </source>
</reference>
<evidence type="ECO:0000313" key="2">
    <source>
        <dbReference type="EMBL" id="NMH96994.1"/>
    </source>
</evidence>
<dbReference type="Gene3D" id="1.10.10.10">
    <property type="entry name" value="Winged helix-like DNA-binding domain superfamily/Winged helix DNA-binding domain"/>
    <property type="match status" value="1"/>
</dbReference>
<dbReference type="PROSITE" id="PS50043">
    <property type="entry name" value="HTH_LUXR_2"/>
    <property type="match status" value="1"/>
</dbReference>
<evidence type="ECO:0000259" key="1">
    <source>
        <dbReference type="PROSITE" id="PS50043"/>
    </source>
</evidence>
<dbReference type="CDD" id="cd06170">
    <property type="entry name" value="LuxR_C_like"/>
    <property type="match status" value="1"/>
</dbReference>
<dbReference type="SUPFAM" id="SSF46894">
    <property type="entry name" value="C-terminal effector domain of the bipartite response regulators"/>
    <property type="match status" value="1"/>
</dbReference>
<dbReference type="InterPro" id="IPR059106">
    <property type="entry name" value="WHD_MalT"/>
</dbReference>
<name>A0ABX1S9R8_9PSEU</name>
<organism evidence="2 3">
    <name type="scientific">Pseudonocardia acidicola</name>
    <dbReference type="NCBI Taxonomy" id="2724939"/>
    <lineage>
        <taxon>Bacteria</taxon>
        <taxon>Bacillati</taxon>
        <taxon>Actinomycetota</taxon>
        <taxon>Actinomycetes</taxon>
        <taxon>Pseudonocardiales</taxon>
        <taxon>Pseudonocardiaceae</taxon>
        <taxon>Pseudonocardia</taxon>
    </lineage>
</organism>
<sequence length="861" mass="92118">MAIPEPPVGFVGRPRVRALLDGAAGTAITLVSAPPGFGKTTALADWARCGRVRTAWLRLDEEDNDPARLWSGLLGVLPGEPPDTVDELISAVEALPRGLRLVLDNVEEIRDPEALRALRTLLRSRPPGVHLVLSGRVDPPLGLSRLRLEDRLSELRADQLQFSRTETAGLVAASGLALGPQQIRTLHEICDGWAAGLRLAAISLRDTADIDAFLTSFAADHHPLAEYLEGEVLAGLRDEHQELLRLTSICSAVPPGLAAELTDREDAPELLDDLVHRTSLVLQRPQAVEEFRTRPLLRSYLQAHLERQRPGLVAGLHMRAAGWWADRQRPLQAIEHAVRADDRAGLQGLLQRLAVPLLLTGDHRALRRALDRLDSGPHRNDPWPALASALLYLEDGDPAAAQRELATVGAGLPDSGSTELAVLRDAAEFGVAVATGEPDRARRAARRLDGVAPADTAVDALARVTRARSRLLWFVDRGSVPAELAATMRIARQHDYRYLEMQCATLAGVAAGLGGNPRAMVAESEDAAVLAGACGWQGSAWSRTAHAMLADAALLRAEPELARHHATLGLRFAGPVHPSLAHVLGVLHAAARFDLGEPAAGLSAMQQARLELGALFVPAEQVAAAALLEHRAALLLHHAAAASTVLSWLTERLDVAGELVLMRSWADTAEGRLPAARERLAPLLAGTVRPLASPTMVEARLLECRLALAGDDRPAARRALDAALHHAEALDALRPFTLAGPQVRELLVHTLGSFGTAEPLAARAVAARWPAEAPARATLLSERELTVLSLLPSLLSLDEIADDLAISINTVKSHVRAIYAKLGVSTRRTAVVTAYERALLPLQPVAGPSSVRDGAPLIGHV</sequence>
<protein>
    <recommendedName>
        <fullName evidence="1">HTH luxR-type domain-containing protein</fullName>
    </recommendedName>
</protein>
<dbReference type="Gene3D" id="3.40.50.300">
    <property type="entry name" value="P-loop containing nucleotide triphosphate hydrolases"/>
    <property type="match status" value="1"/>
</dbReference>
<dbReference type="Pfam" id="PF00196">
    <property type="entry name" value="GerE"/>
    <property type="match status" value="1"/>
</dbReference>
<comment type="caution">
    <text evidence="2">The sequence shown here is derived from an EMBL/GenBank/DDBJ whole genome shotgun (WGS) entry which is preliminary data.</text>
</comment>
<dbReference type="InterPro" id="IPR027417">
    <property type="entry name" value="P-loop_NTPase"/>
</dbReference>
<dbReference type="RefSeq" id="WP_169380378.1">
    <property type="nucleotide sequence ID" value="NZ_JAAXLA010000008.1"/>
</dbReference>
<accession>A0ABX1S9R8</accession>
<gene>
    <name evidence="2" type="ORF">HF526_06630</name>
</gene>
<dbReference type="Proteomes" id="UP000820669">
    <property type="component" value="Unassembled WGS sequence"/>
</dbReference>
<feature type="domain" description="HTH luxR-type" evidence="1">
    <location>
        <begin position="773"/>
        <end position="838"/>
    </location>
</feature>
<keyword evidence="3" id="KW-1185">Reference proteome</keyword>
<dbReference type="SUPFAM" id="SSF52540">
    <property type="entry name" value="P-loop containing nucleoside triphosphate hydrolases"/>
    <property type="match status" value="1"/>
</dbReference>
<dbReference type="InterPro" id="IPR016032">
    <property type="entry name" value="Sig_transdc_resp-reg_C-effctor"/>
</dbReference>
<proteinExistence type="predicted"/>